<dbReference type="Proteomes" id="UP000027601">
    <property type="component" value="Unassembled WGS sequence"/>
</dbReference>
<protein>
    <submittedName>
        <fullName evidence="1">Uncharacterized protein</fullName>
    </submittedName>
</protein>
<sequence length="115" mass="12856">MGNNRVITSASGSIVQSNHYYPFGMYFAEGSATSQQPYKYNGKKLDTERGLNLYDYSARLMDPALGRFNMVDPMEWIGIKVMRMKPDIYGGKVIKILLSDNSPLSGNSKSELFNG</sequence>
<name>A0A069DCT5_9BACE</name>
<dbReference type="RefSeq" id="WP_024997667.1">
    <property type="nucleotide sequence ID" value="NZ_BAJS01000039.1"/>
</dbReference>
<dbReference type="InterPro" id="IPR022385">
    <property type="entry name" value="Rhs_assc_core"/>
</dbReference>
<keyword evidence="2" id="KW-1185">Reference proteome</keyword>
<gene>
    <name evidence="1" type="ORF">JCM15093_3456</name>
</gene>
<dbReference type="InterPro" id="IPR050708">
    <property type="entry name" value="T6SS_VgrG/RHS"/>
</dbReference>
<accession>A0A069DCT5</accession>
<dbReference type="Gene3D" id="2.180.10.10">
    <property type="entry name" value="RHS repeat-associated core"/>
    <property type="match status" value="1"/>
</dbReference>
<dbReference type="NCBIfam" id="TIGR03696">
    <property type="entry name" value="Rhs_assc_core"/>
    <property type="match status" value="1"/>
</dbReference>
<comment type="caution">
    <text evidence="1">The sequence shown here is derived from an EMBL/GenBank/DDBJ whole genome shotgun (WGS) entry which is preliminary data.</text>
</comment>
<evidence type="ECO:0000313" key="1">
    <source>
        <dbReference type="EMBL" id="GAK38144.1"/>
    </source>
</evidence>
<proteinExistence type="predicted"/>
<dbReference type="eggNOG" id="COG3209">
    <property type="taxonomic scope" value="Bacteria"/>
</dbReference>
<dbReference type="PANTHER" id="PTHR32305">
    <property type="match status" value="1"/>
</dbReference>
<dbReference type="STRING" id="1121097.GCA_000428125_02093"/>
<dbReference type="AlphaFoldDB" id="A0A069DCT5"/>
<dbReference type="EMBL" id="BAJS01000039">
    <property type="protein sequence ID" value="GAK38144.1"/>
    <property type="molecule type" value="Genomic_DNA"/>
</dbReference>
<reference evidence="1 2" key="1">
    <citation type="journal article" date="2015" name="Microbes Environ.">
        <title>Distribution and evolution of nitrogen fixation genes in the phylum bacteroidetes.</title>
        <authorList>
            <person name="Inoue J."/>
            <person name="Oshima K."/>
            <person name="Suda W."/>
            <person name="Sakamoto M."/>
            <person name="Iino T."/>
            <person name="Noda S."/>
            <person name="Hongoh Y."/>
            <person name="Hattori M."/>
            <person name="Ohkuma M."/>
        </authorList>
    </citation>
    <scope>NUCLEOTIDE SEQUENCE [LARGE SCALE GENOMIC DNA]</scope>
    <source>
        <strain evidence="1 2">JCM 15093</strain>
    </source>
</reference>
<dbReference type="PANTHER" id="PTHR32305:SF15">
    <property type="entry name" value="PROTEIN RHSA-RELATED"/>
    <property type="match status" value="1"/>
</dbReference>
<evidence type="ECO:0000313" key="2">
    <source>
        <dbReference type="Proteomes" id="UP000027601"/>
    </source>
</evidence>
<organism evidence="1 2">
    <name type="scientific">Bacteroides graminisolvens DSM 19988 = JCM 15093</name>
    <dbReference type="NCBI Taxonomy" id="1121097"/>
    <lineage>
        <taxon>Bacteria</taxon>
        <taxon>Pseudomonadati</taxon>
        <taxon>Bacteroidota</taxon>
        <taxon>Bacteroidia</taxon>
        <taxon>Bacteroidales</taxon>
        <taxon>Bacteroidaceae</taxon>
        <taxon>Bacteroides</taxon>
    </lineage>
</organism>